<dbReference type="EMBL" id="QSGO01000009">
    <property type="protein sequence ID" value="RHB34425.1"/>
    <property type="molecule type" value="Genomic_DNA"/>
</dbReference>
<evidence type="ECO:0000256" key="1">
    <source>
        <dbReference type="SAM" id="Phobius"/>
    </source>
</evidence>
<keyword evidence="1" id="KW-0472">Membrane</keyword>
<organism evidence="2 3">
    <name type="scientific">Bacteroides nordii</name>
    <dbReference type="NCBI Taxonomy" id="291645"/>
    <lineage>
        <taxon>Bacteria</taxon>
        <taxon>Pseudomonadati</taxon>
        <taxon>Bacteroidota</taxon>
        <taxon>Bacteroidia</taxon>
        <taxon>Bacteroidales</taxon>
        <taxon>Bacteroidaceae</taxon>
        <taxon>Bacteroides</taxon>
    </lineage>
</organism>
<keyword evidence="1" id="KW-0812">Transmembrane</keyword>
<feature type="transmembrane region" description="Helical" evidence="1">
    <location>
        <begin position="45"/>
        <end position="67"/>
    </location>
</feature>
<evidence type="ECO:0000313" key="2">
    <source>
        <dbReference type="EMBL" id="RHB34425.1"/>
    </source>
</evidence>
<accession>A0A413VLF3</accession>
<proteinExistence type="predicted"/>
<comment type="caution">
    <text evidence="2">The sequence shown here is derived from an EMBL/GenBank/DDBJ whole genome shotgun (WGS) entry which is preliminary data.</text>
</comment>
<keyword evidence="1" id="KW-1133">Transmembrane helix</keyword>
<dbReference type="Proteomes" id="UP000284379">
    <property type="component" value="Unassembled WGS sequence"/>
</dbReference>
<feature type="transmembrane region" description="Helical" evidence="1">
    <location>
        <begin position="245"/>
        <end position="264"/>
    </location>
</feature>
<feature type="transmembrane region" description="Helical" evidence="1">
    <location>
        <begin position="358"/>
        <end position="381"/>
    </location>
</feature>
<reference evidence="2 3" key="1">
    <citation type="submission" date="2018-08" db="EMBL/GenBank/DDBJ databases">
        <title>A genome reference for cultivated species of the human gut microbiota.</title>
        <authorList>
            <person name="Zou Y."/>
            <person name="Xue W."/>
            <person name="Luo G."/>
        </authorList>
    </citation>
    <scope>NUCLEOTIDE SEQUENCE [LARGE SCALE GENOMIC DNA]</scope>
    <source>
        <strain evidence="2 3">AM40-30BH</strain>
    </source>
</reference>
<sequence>MLVLIFFILLLITAIILYMYGQKVSSTIIFFFFLFDSFQLIPEKVIGLKTLDLAIIYILFLFIWGLCKYKDYIPRNKSTLIIGLFLTFIFFEMLLSHFHYGISWSEIIRTGRQHLLLLSYFVFRRLDKEEINQSLKILFVVVIIQSFLFIIQAFTGVGILNNSELFFKKGNLFRFYNISLMHYFFVFYAIFCNPFKSFYKWSTMIIAIITIFLPMHRSLSMAFILLFVLGILWVNHVFNSVKRTIILLCCLFVLITTVSTYISIRTMEDINKVAAGDYQELEDVKLSSESTFLFRVAHFYERYTTMLEDNVGKWLGLGFMTEGSPYTEAHFDFMIGLENEDGGIDQIDTPDISWSIFVIRYGIIGTILFLILYFYFIVYYFRYQSHGTICIVMILYLLLIFTTSLTSDLLYKINMLIFPLIYIDQWEDPPKNKMIQKNIDNDIFK</sequence>
<evidence type="ECO:0008006" key="4">
    <source>
        <dbReference type="Google" id="ProtNLM"/>
    </source>
</evidence>
<feature type="transmembrane region" description="Helical" evidence="1">
    <location>
        <begin position="106"/>
        <end position="123"/>
    </location>
</feature>
<feature type="transmembrane region" description="Helical" evidence="1">
    <location>
        <begin position="221"/>
        <end position="238"/>
    </location>
</feature>
<feature type="transmembrane region" description="Helical" evidence="1">
    <location>
        <begin position="135"/>
        <end position="160"/>
    </location>
</feature>
<dbReference type="AlphaFoldDB" id="A0A413VLF3"/>
<feature type="transmembrane region" description="Helical" evidence="1">
    <location>
        <begin position="172"/>
        <end position="191"/>
    </location>
</feature>
<name>A0A413VLF3_9BACE</name>
<feature type="transmembrane region" description="Helical" evidence="1">
    <location>
        <begin position="198"/>
        <end position="215"/>
    </location>
</feature>
<feature type="transmembrane region" description="Helical" evidence="1">
    <location>
        <begin position="388"/>
        <end position="406"/>
    </location>
</feature>
<evidence type="ECO:0000313" key="3">
    <source>
        <dbReference type="Proteomes" id="UP000284379"/>
    </source>
</evidence>
<gene>
    <name evidence="2" type="ORF">DW888_12845</name>
</gene>
<feature type="transmembrane region" description="Helical" evidence="1">
    <location>
        <begin position="79"/>
        <end position="100"/>
    </location>
</feature>
<protein>
    <recommendedName>
        <fullName evidence="4">O-antigen ligase domain-containing protein</fullName>
    </recommendedName>
</protein>